<dbReference type="Proteomes" id="UP000030146">
    <property type="component" value="Unassembled WGS sequence"/>
</dbReference>
<feature type="chain" id="PRO_5001964545" evidence="4">
    <location>
        <begin position="17"/>
        <end position="431"/>
    </location>
</feature>
<comment type="caution">
    <text evidence="6">The sequence shown here is derived from an EMBL/GenBank/DDBJ whole genome shotgun (WGS) entry which is preliminary data.</text>
</comment>
<dbReference type="CDD" id="cd12797">
    <property type="entry name" value="M23_peptidase"/>
    <property type="match status" value="1"/>
</dbReference>
<evidence type="ECO:0000313" key="6">
    <source>
        <dbReference type="EMBL" id="KGN87108.1"/>
    </source>
</evidence>
<dbReference type="RefSeq" id="WP_039417877.1">
    <property type="nucleotide sequence ID" value="NZ_JRAJ01000011.1"/>
</dbReference>
<evidence type="ECO:0000256" key="3">
    <source>
        <dbReference type="SAM" id="MobiDB-lite"/>
    </source>
</evidence>
<accession>A0A099WXC2</accession>
<dbReference type="GeneID" id="57238907"/>
<feature type="region of interest" description="Disordered" evidence="3">
    <location>
        <begin position="257"/>
        <end position="284"/>
    </location>
</feature>
<dbReference type="EMBL" id="JRAK01000091">
    <property type="protein sequence ID" value="KGN87108.1"/>
    <property type="molecule type" value="Genomic_DNA"/>
</dbReference>
<dbReference type="PATRIC" id="fig|111105.18.peg.109"/>
<protein>
    <submittedName>
        <fullName evidence="6">Peptidase M24</fullName>
    </submittedName>
</protein>
<evidence type="ECO:0000256" key="4">
    <source>
        <dbReference type="SAM" id="SignalP"/>
    </source>
</evidence>
<dbReference type="Gene3D" id="2.70.70.10">
    <property type="entry name" value="Glucose Permease (Domain IIA)"/>
    <property type="match status" value="1"/>
</dbReference>
<dbReference type="InterPro" id="IPR050570">
    <property type="entry name" value="Cell_wall_metabolism_enzyme"/>
</dbReference>
<evidence type="ECO:0000259" key="5">
    <source>
        <dbReference type="Pfam" id="PF01551"/>
    </source>
</evidence>
<reference evidence="6 7" key="1">
    <citation type="submission" date="2014-08" db="EMBL/GenBank/DDBJ databases">
        <title>Porphyromonas gulae strain:COT-052_OH3439 Genome sequencing.</title>
        <authorList>
            <person name="Wallis C."/>
            <person name="Deusch O."/>
            <person name="O'Flynn C."/>
            <person name="Davis I."/>
            <person name="Jospin G."/>
            <person name="Darling A.E."/>
            <person name="Coil D.A."/>
            <person name="Alexiev A."/>
            <person name="Horsfall A."/>
            <person name="Kirkwood N."/>
            <person name="Harris S."/>
            <person name="Eisen J.A."/>
        </authorList>
    </citation>
    <scope>NUCLEOTIDE SEQUENCE [LARGE SCALE GENOMIC DNA]</scope>
    <source>
        <strain evidence="7">COT-052 OH3439</strain>
    </source>
</reference>
<feature type="coiled-coil region" evidence="2">
    <location>
        <begin position="30"/>
        <end position="71"/>
    </location>
</feature>
<dbReference type="PANTHER" id="PTHR21666">
    <property type="entry name" value="PEPTIDASE-RELATED"/>
    <property type="match status" value="1"/>
</dbReference>
<feature type="compositionally biased region" description="Basic and acidic residues" evidence="3">
    <location>
        <begin position="257"/>
        <end position="266"/>
    </location>
</feature>
<dbReference type="Gene3D" id="6.10.250.3150">
    <property type="match status" value="1"/>
</dbReference>
<dbReference type="Pfam" id="PF01551">
    <property type="entry name" value="Peptidase_M23"/>
    <property type="match status" value="1"/>
</dbReference>
<evidence type="ECO:0000256" key="2">
    <source>
        <dbReference type="SAM" id="Coils"/>
    </source>
</evidence>
<feature type="domain" description="M23ase beta-sheet core" evidence="5">
    <location>
        <begin position="334"/>
        <end position="426"/>
    </location>
</feature>
<dbReference type="GO" id="GO:0004222">
    <property type="term" value="F:metalloendopeptidase activity"/>
    <property type="evidence" value="ECO:0007669"/>
    <property type="project" value="TreeGrafter"/>
</dbReference>
<gene>
    <name evidence="6" type="ORF">HR15_06935</name>
</gene>
<keyword evidence="2" id="KW-0175">Coiled coil</keyword>
<feature type="compositionally biased region" description="Basic and acidic residues" evidence="3">
    <location>
        <begin position="216"/>
        <end position="228"/>
    </location>
</feature>
<name>A0A099WXC2_9PORP</name>
<evidence type="ECO:0000313" key="7">
    <source>
        <dbReference type="Proteomes" id="UP000030146"/>
    </source>
</evidence>
<proteinExistence type="predicted"/>
<dbReference type="InterPro" id="IPR011055">
    <property type="entry name" value="Dup_hybrid_motif"/>
</dbReference>
<evidence type="ECO:0000256" key="1">
    <source>
        <dbReference type="ARBA" id="ARBA00022729"/>
    </source>
</evidence>
<keyword evidence="7" id="KW-1185">Reference proteome</keyword>
<dbReference type="SUPFAM" id="SSF51261">
    <property type="entry name" value="Duplicated hybrid motif"/>
    <property type="match status" value="1"/>
</dbReference>
<organism evidence="6 7">
    <name type="scientific">Porphyromonas gulae</name>
    <dbReference type="NCBI Taxonomy" id="111105"/>
    <lineage>
        <taxon>Bacteria</taxon>
        <taxon>Pseudomonadati</taxon>
        <taxon>Bacteroidota</taxon>
        <taxon>Bacteroidia</taxon>
        <taxon>Bacteroidales</taxon>
        <taxon>Porphyromonadaceae</taxon>
        <taxon>Porphyromonas</taxon>
    </lineage>
</organism>
<dbReference type="InterPro" id="IPR016047">
    <property type="entry name" value="M23ase_b-sheet_dom"/>
</dbReference>
<sequence length="431" mass="49151">MKSSIRFFLCSTFLFSAFLLPVFGQKSKQVQQLEKQRKETLKAIEKTDRELQTTKKDKQDKQKHLNLLNKQVAQRKQVVQLLDSEVKGLQSDIDSMTGVCHRLSVEEKARSDEYAHALQSMQKRKRSLDRILFISSAKSFDEGMRRMRFLEQYASAYKQASVRLRDTRSKLESERATVEEAKKEKGRLLVIREEEKKKLEGQQAEQRRQVQALGAKQKDLESRLRKQKKQAEALNRKIEKQIAKEIEAAERRAREERERLAREAKAKGKPVPAEPERKAETKGGYAMDASERALSGSFAQNKGRLPGPVRGKYRIVSDFGVHQHSELKKVQVNNGGIDIAVATGSDATSVFDGVVSSVFVIPGYNSAVMVRHGNYITVYANLSKVYVSAGTRVKTGQALGRAYTDPSNNQTIIHFEIWKERSKQNPRLWLR</sequence>
<keyword evidence="1 4" id="KW-0732">Signal</keyword>
<feature type="compositionally biased region" description="Basic and acidic residues" evidence="3">
    <location>
        <begin position="198"/>
        <end position="208"/>
    </location>
</feature>
<feature type="region of interest" description="Disordered" evidence="3">
    <location>
        <begin position="198"/>
        <end position="228"/>
    </location>
</feature>
<feature type="signal peptide" evidence="4">
    <location>
        <begin position="1"/>
        <end position="16"/>
    </location>
</feature>
<dbReference type="AlphaFoldDB" id="A0A099WXC2"/>
<dbReference type="PANTHER" id="PTHR21666:SF289">
    <property type="entry name" value="L-ALA--D-GLU ENDOPEPTIDASE"/>
    <property type="match status" value="1"/>
</dbReference>